<reference evidence="5" key="1">
    <citation type="submission" date="2020-03" db="EMBL/GenBank/DDBJ databases">
        <title>Genome of Pelagibius litoralis DSM 21314T.</title>
        <authorList>
            <person name="Wang G."/>
        </authorList>
    </citation>
    <scope>NUCLEOTIDE SEQUENCE</scope>
    <source>
        <strain evidence="5">DSM 21314</strain>
    </source>
</reference>
<keyword evidence="2" id="KW-0378">Hydrolase</keyword>
<feature type="domain" description="Mannosylglycerate hydrolase MGH1-like glycoside hydrolase" evidence="4">
    <location>
        <begin position="43"/>
        <end position="431"/>
    </location>
</feature>
<accession>A0A967F2E8</accession>
<dbReference type="SUPFAM" id="SSF48208">
    <property type="entry name" value="Six-hairpin glycosidases"/>
    <property type="match status" value="1"/>
</dbReference>
<dbReference type="InterPro" id="IPR004888">
    <property type="entry name" value="Glycoside_hydrolase_63"/>
</dbReference>
<sequence>MAEATAPEAPKNLSDPEVCTREAERILKENDRGGYTVPTPGLYPFQWNWDSCFVALGWATFDEVRAWQEIDSLFAAQWPDGMVPHIAFHREDPGYFPGPDVWGKAAIWGDRPAVATSGISDPPVAASIVLKLWQGARDRQQAGAAAQRLYPKLMAWHRWFHGARDPAADGMVAILHPWESGRDNSPDWDTALSRVPADGLPPFERRDLDKIDAAQRPRKEQYDRYLSLILTFRERGYDPEAIYAASAFKMVDVGTLAILLRADRDLRVLAEALGHQQDIPEFDRWIARGEDALERLWDEEAGSFRSFDLVSGTFADAITSASFLPLYAGGVKPERLIQMIEILDRWFATTAYPVPSFDPEDQRFDRLRYWRGPTWAIVNHMIAEGLSDCGYDDRAARIAEASARAIRQSGFWEYFDPITGQGLGGDDFTWTAAMWLAWARHFATEN</sequence>
<dbReference type="PANTHER" id="PTHR10412:SF11">
    <property type="entry name" value="MANNOSYL-OLIGOSACCHARIDE GLUCOSIDASE"/>
    <property type="match status" value="1"/>
</dbReference>
<dbReference type="PANTHER" id="PTHR10412">
    <property type="entry name" value="MANNOSYL-OLIGOSACCHARIDE GLUCOSIDASE"/>
    <property type="match status" value="1"/>
</dbReference>
<name>A0A967F2E8_9PROT</name>
<dbReference type="GO" id="GO:0009311">
    <property type="term" value="P:oligosaccharide metabolic process"/>
    <property type="evidence" value="ECO:0007669"/>
    <property type="project" value="InterPro"/>
</dbReference>
<dbReference type="RefSeq" id="WP_167229925.1">
    <property type="nucleotide sequence ID" value="NZ_JAAQPH010000026.1"/>
</dbReference>
<evidence type="ECO:0000256" key="1">
    <source>
        <dbReference type="ARBA" id="ARBA00010833"/>
    </source>
</evidence>
<comment type="similarity">
    <text evidence="1">Belongs to the glycosyl hydrolase 63 family.</text>
</comment>
<dbReference type="InterPro" id="IPR054491">
    <property type="entry name" value="MGH1-like_GH"/>
</dbReference>
<evidence type="ECO:0000313" key="6">
    <source>
        <dbReference type="Proteomes" id="UP000761264"/>
    </source>
</evidence>
<evidence type="ECO:0000256" key="2">
    <source>
        <dbReference type="ARBA" id="ARBA00022801"/>
    </source>
</evidence>
<dbReference type="InterPro" id="IPR008928">
    <property type="entry name" value="6-hairpin_glycosidase_sf"/>
</dbReference>
<dbReference type="GO" id="GO:0004573">
    <property type="term" value="F:Glc3Man9GlcNAc2 oligosaccharide glucosidase activity"/>
    <property type="evidence" value="ECO:0007669"/>
    <property type="project" value="InterPro"/>
</dbReference>
<evidence type="ECO:0000256" key="3">
    <source>
        <dbReference type="ARBA" id="ARBA00023295"/>
    </source>
</evidence>
<keyword evidence="3" id="KW-0326">Glycosidase</keyword>
<dbReference type="InterPro" id="IPR012341">
    <property type="entry name" value="6hp_glycosidase-like_sf"/>
</dbReference>
<evidence type="ECO:0000313" key="5">
    <source>
        <dbReference type="EMBL" id="NIA71779.1"/>
    </source>
</evidence>
<dbReference type="Proteomes" id="UP000761264">
    <property type="component" value="Unassembled WGS sequence"/>
</dbReference>
<keyword evidence="6" id="KW-1185">Reference proteome</keyword>
<protein>
    <submittedName>
        <fullName evidence="5">Neutral trehalase</fullName>
    </submittedName>
</protein>
<dbReference type="GO" id="GO:0006487">
    <property type="term" value="P:protein N-linked glycosylation"/>
    <property type="evidence" value="ECO:0007669"/>
    <property type="project" value="TreeGrafter"/>
</dbReference>
<dbReference type="EMBL" id="JAAQPH010000026">
    <property type="protein sequence ID" value="NIA71779.1"/>
    <property type="molecule type" value="Genomic_DNA"/>
</dbReference>
<dbReference type="AlphaFoldDB" id="A0A967F2E8"/>
<proteinExistence type="inferred from homology"/>
<evidence type="ECO:0000259" key="4">
    <source>
        <dbReference type="Pfam" id="PF22422"/>
    </source>
</evidence>
<comment type="caution">
    <text evidence="5">The sequence shown here is derived from an EMBL/GenBank/DDBJ whole genome shotgun (WGS) entry which is preliminary data.</text>
</comment>
<organism evidence="5 6">
    <name type="scientific">Pelagibius litoralis</name>
    <dbReference type="NCBI Taxonomy" id="374515"/>
    <lineage>
        <taxon>Bacteria</taxon>
        <taxon>Pseudomonadati</taxon>
        <taxon>Pseudomonadota</taxon>
        <taxon>Alphaproteobacteria</taxon>
        <taxon>Rhodospirillales</taxon>
        <taxon>Rhodovibrionaceae</taxon>
        <taxon>Pelagibius</taxon>
    </lineage>
</organism>
<dbReference type="Pfam" id="PF22422">
    <property type="entry name" value="MGH1-like_GH"/>
    <property type="match status" value="1"/>
</dbReference>
<gene>
    <name evidence="5" type="ORF">HBA54_24595</name>
</gene>
<dbReference type="Gene3D" id="1.50.10.10">
    <property type="match status" value="1"/>
</dbReference>